<name>A0ABW8EH43_STRT5</name>
<reference evidence="2 3" key="1">
    <citation type="submission" date="2024-10" db="EMBL/GenBank/DDBJ databases">
        <title>The Natural Products Discovery Center: Release of the First 8490 Sequenced Strains for Exploring Actinobacteria Biosynthetic Diversity.</title>
        <authorList>
            <person name="Kalkreuter E."/>
            <person name="Kautsar S.A."/>
            <person name="Yang D."/>
            <person name="Bader C.D."/>
            <person name="Teijaro C.N."/>
            <person name="Fluegel L."/>
            <person name="Davis C.M."/>
            <person name="Simpson J.R."/>
            <person name="Lauterbach L."/>
            <person name="Steele A.D."/>
            <person name="Gui C."/>
            <person name="Meng S."/>
            <person name="Li G."/>
            <person name="Viehrig K."/>
            <person name="Ye F."/>
            <person name="Su P."/>
            <person name="Kiefer A.F."/>
            <person name="Nichols A."/>
            <person name="Cepeda A.J."/>
            <person name="Yan W."/>
            <person name="Fan B."/>
            <person name="Jiang Y."/>
            <person name="Adhikari A."/>
            <person name="Zheng C.-J."/>
            <person name="Schuster L."/>
            <person name="Cowan T.M."/>
            <person name="Smanski M.J."/>
            <person name="Chevrette M.G."/>
            <person name="De Carvalho L.P.S."/>
            <person name="Shen B."/>
        </authorList>
    </citation>
    <scope>NUCLEOTIDE SEQUENCE [LARGE SCALE GENOMIC DNA]</scope>
    <source>
        <strain evidence="2 3">NPDC087220</strain>
    </source>
</reference>
<feature type="compositionally biased region" description="Low complexity" evidence="1">
    <location>
        <begin position="29"/>
        <end position="51"/>
    </location>
</feature>
<accession>A0ABW8EH43</accession>
<organism evidence="2 3">
    <name type="scientific">Streptomyces toxytricini</name>
    <name type="common">Actinomyces toxytricini</name>
    <dbReference type="NCBI Taxonomy" id="67369"/>
    <lineage>
        <taxon>Bacteria</taxon>
        <taxon>Bacillati</taxon>
        <taxon>Actinomycetota</taxon>
        <taxon>Actinomycetes</taxon>
        <taxon>Kitasatosporales</taxon>
        <taxon>Streptomycetaceae</taxon>
        <taxon>Streptomyces</taxon>
    </lineage>
</organism>
<gene>
    <name evidence="2" type="ORF">ACIO7M_12575</name>
</gene>
<feature type="region of interest" description="Disordered" evidence="1">
    <location>
        <begin position="1"/>
        <end position="67"/>
    </location>
</feature>
<sequence>MTERRALGTGPRPVSSPEPPAGGRRGRLAAELADAAAPRAAAEPTEAAALLSPGRRRLGTGTETTAL</sequence>
<protein>
    <submittedName>
        <fullName evidence="2">Uncharacterized protein</fullName>
    </submittedName>
</protein>
<comment type="caution">
    <text evidence="2">The sequence shown here is derived from an EMBL/GenBank/DDBJ whole genome shotgun (WGS) entry which is preliminary data.</text>
</comment>
<evidence type="ECO:0000256" key="1">
    <source>
        <dbReference type="SAM" id="MobiDB-lite"/>
    </source>
</evidence>
<evidence type="ECO:0000313" key="2">
    <source>
        <dbReference type="EMBL" id="MFJ2821937.1"/>
    </source>
</evidence>
<dbReference type="Proteomes" id="UP001617351">
    <property type="component" value="Unassembled WGS sequence"/>
</dbReference>
<dbReference type="RefSeq" id="WP_402380196.1">
    <property type="nucleotide sequence ID" value="NZ_JBIUYY010000004.1"/>
</dbReference>
<evidence type="ECO:0000313" key="3">
    <source>
        <dbReference type="Proteomes" id="UP001617351"/>
    </source>
</evidence>
<proteinExistence type="predicted"/>
<dbReference type="EMBL" id="JBIUYY010000004">
    <property type="protein sequence ID" value="MFJ2821937.1"/>
    <property type="molecule type" value="Genomic_DNA"/>
</dbReference>
<keyword evidence="3" id="KW-1185">Reference proteome</keyword>